<dbReference type="PROSITE" id="PS00636">
    <property type="entry name" value="DNAJ_1"/>
    <property type="match status" value="1"/>
</dbReference>
<accession>A0A6G0XGJ3</accession>
<dbReference type="InterPro" id="IPR036869">
    <property type="entry name" value="J_dom_sf"/>
</dbReference>
<dbReference type="CDD" id="cd06257">
    <property type="entry name" value="DnaJ"/>
    <property type="match status" value="1"/>
</dbReference>
<evidence type="ECO:0000256" key="4">
    <source>
        <dbReference type="ARBA" id="ARBA00023186"/>
    </source>
</evidence>
<evidence type="ECO:0000256" key="6">
    <source>
        <dbReference type="SAM" id="Phobius"/>
    </source>
</evidence>
<dbReference type="GO" id="GO:0005737">
    <property type="term" value="C:cytoplasm"/>
    <property type="evidence" value="ECO:0007669"/>
    <property type="project" value="UniProtKB-ARBA"/>
</dbReference>
<comment type="caution">
    <text evidence="8">The sequence shown here is derived from an EMBL/GenBank/DDBJ whole genome shotgun (WGS) entry which is preliminary data.</text>
</comment>
<keyword evidence="6" id="KW-1133">Transmembrane helix</keyword>
<feature type="transmembrane region" description="Helical" evidence="6">
    <location>
        <begin position="334"/>
        <end position="358"/>
    </location>
</feature>
<dbReference type="InterPro" id="IPR001623">
    <property type="entry name" value="DnaJ_domain"/>
</dbReference>
<reference evidence="8 9" key="1">
    <citation type="submission" date="2019-07" db="EMBL/GenBank/DDBJ databases">
        <title>Genomics analysis of Aphanomyces spp. identifies a new class of oomycete effector associated with host adaptation.</title>
        <authorList>
            <person name="Gaulin E."/>
        </authorList>
    </citation>
    <scope>NUCLEOTIDE SEQUENCE [LARGE SCALE GENOMIC DNA]</scope>
    <source>
        <strain evidence="8 9">ATCC 201684</strain>
    </source>
</reference>
<proteinExistence type="predicted"/>
<gene>
    <name evidence="8" type="ORF">Ae201684_004951</name>
</gene>
<dbReference type="PRINTS" id="PR00625">
    <property type="entry name" value="JDOMAIN"/>
</dbReference>
<dbReference type="SMART" id="SM00271">
    <property type="entry name" value="DnaJ"/>
    <property type="match status" value="1"/>
</dbReference>
<dbReference type="AlphaFoldDB" id="A0A6G0XGJ3"/>
<evidence type="ECO:0000256" key="1">
    <source>
        <dbReference type="ARBA" id="ARBA00004635"/>
    </source>
</evidence>
<dbReference type="Proteomes" id="UP000481153">
    <property type="component" value="Unassembled WGS sequence"/>
</dbReference>
<dbReference type="PANTHER" id="PTHR44027">
    <property type="entry name" value="DNAJ HOMOLOG SUBFAMILY C MEMBER 5 HOMOLOG"/>
    <property type="match status" value="1"/>
</dbReference>
<dbReference type="Pfam" id="PF00226">
    <property type="entry name" value="DnaJ"/>
    <property type="match status" value="1"/>
</dbReference>
<evidence type="ECO:0000313" key="8">
    <source>
        <dbReference type="EMBL" id="KAF0739382.1"/>
    </source>
</evidence>
<comment type="subcellular location">
    <subcellularLocation>
        <location evidence="1">Membrane</location>
        <topology evidence="1">Lipid-anchor</topology>
    </subcellularLocation>
</comment>
<dbReference type="InterPro" id="IPR019396">
    <property type="entry name" value="TM_Fragile-X-F-assoc"/>
</dbReference>
<evidence type="ECO:0000313" key="9">
    <source>
        <dbReference type="Proteomes" id="UP000481153"/>
    </source>
</evidence>
<organism evidence="8 9">
    <name type="scientific">Aphanomyces euteiches</name>
    <dbReference type="NCBI Taxonomy" id="100861"/>
    <lineage>
        <taxon>Eukaryota</taxon>
        <taxon>Sar</taxon>
        <taxon>Stramenopiles</taxon>
        <taxon>Oomycota</taxon>
        <taxon>Saprolegniomycetes</taxon>
        <taxon>Saprolegniales</taxon>
        <taxon>Verrucalvaceae</taxon>
        <taxon>Aphanomyces</taxon>
    </lineage>
</organism>
<keyword evidence="9" id="KW-1185">Reference proteome</keyword>
<name>A0A6G0XGJ3_9STRA</name>
<evidence type="ECO:0000256" key="5">
    <source>
        <dbReference type="ARBA" id="ARBA00023288"/>
    </source>
</evidence>
<feature type="transmembrane region" description="Helical" evidence="6">
    <location>
        <begin position="199"/>
        <end position="220"/>
    </location>
</feature>
<dbReference type="InterPro" id="IPR051434">
    <property type="entry name" value="DnaJ_C_subfamily_member5"/>
</dbReference>
<feature type="transmembrane region" description="Helical" evidence="6">
    <location>
        <begin position="370"/>
        <end position="400"/>
    </location>
</feature>
<evidence type="ECO:0000256" key="2">
    <source>
        <dbReference type="ARBA" id="ARBA00023136"/>
    </source>
</evidence>
<dbReference type="GO" id="GO:0016020">
    <property type="term" value="C:membrane"/>
    <property type="evidence" value="ECO:0007669"/>
    <property type="project" value="UniProtKB-SubCell"/>
</dbReference>
<dbReference type="SUPFAM" id="SSF46565">
    <property type="entry name" value="Chaperone J-domain"/>
    <property type="match status" value="1"/>
</dbReference>
<feature type="transmembrane region" description="Helical" evidence="6">
    <location>
        <begin position="96"/>
        <end position="116"/>
    </location>
</feature>
<dbReference type="Pfam" id="PF10269">
    <property type="entry name" value="Tmemb_185A"/>
    <property type="match status" value="1"/>
</dbReference>
<keyword evidence="3" id="KW-0564">Palmitate</keyword>
<feature type="transmembrane region" description="Helical" evidence="6">
    <location>
        <begin position="128"/>
        <end position="150"/>
    </location>
</feature>
<keyword evidence="2 6" id="KW-0472">Membrane</keyword>
<dbReference type="EMBL" id="VJMJ01000064">
    <property type="protein sequence ID" value="KAF0739382.1"/>
    <property type="molecule type" value="Genomic_DNA"/>
</dbReference>
<keyword evidence="4" id="KW-0143">Chaperone</keyword>
<dbReference type="Gene3D" id="1.10.287.110">
    <property type="entry name" value="DnaJ domain"/>
    <property type="match status" value="1"/>
</dbReference>
<dbReference type="VEuPathDB" id="FungiDB:AeMF1_016160"/>
<protein>
    <recommendedName>
        <fullName evidence="7">J domain-containing protein</fullName>
    </recommendedName>
</protein>
<dbReference type="PROSITE" id="PS50076">
    <property type="entry name" value="DNAJ_2"/>
    <property type="match status" value="1"/>
</dbReference>
<feature type="transmembrane region" description="Helical" evidence="6">
    <location>
        <begin position="283"/>
        <end position="308"/>
    </location>
</feature>
<evidence type="ECO:0000256" key="3">
    <source>
        <dbReference type="ARBA" id="ARBA00023139"/>
    </source>
</evidence>
<keyword evidence="5" id="KW-0449">Lipoprotein</keyword>
<feature type="domain" description="J" evidence="7">
    <location>
        <begin position="1"/>
        <end position="61"/>
    </location>
</feature>
<dbReference type="InterPro" id="IPR018253">
    <property type="entry name" value="DnaJ_domain_CS"/>
</dbReference>
<keyword evidence="6" id="KW-0812">Transmembrane</keyword>
<evidence type="ECO:0000259" key="7">
    <source>
        <dbReference type="PROSITE" id="PS50076"/>
    </source>
</evidence>
<dbReference type="PANTHER" id="PTHR44027:SF7">
    <property type="entry name" value="DNAJ HOMOLOG SUBFAMILY C MEMBER 5 HOMOLOG"/>
    <property type="match status" value="1"/>
</dbReference>
<feature type="transmembrane region" description="Helical" evidence="6">
    <location>
        <begin position="252"/>
        <end position="277"/>
    </location>
</feature>
<feature type="transmembrane region" description="Helical" evidence="6">
    <location>
        <begin position="171"/>
        <end position="193"/>
    </location>
</feature>
<sequence>MGVAPDVTPEDLKKAYRRKALQLHPDKRGNTPEAQEEFMLMKNAYDILNDPKQREIYDMMGEDGVKLVHQYGDLSPDELLMAMLNSLAQSGPMGKCIIFSFVAFFLGFFTLIPLFICLKVDQDIGWSWITVFVPMWILDGIVLCCVGGSFCGQDPDIHQEPEDRQSTTVRFLLKLLLLVKVLLFVGFQVLVAMKLQGSIPAISIPVVFAPYFVLEGFYLIEKIITGILSYAAFAAATANDPTASFGQSRMSLILDIVNSWMMSILRLSFGFLVAFKLDKSLDVSWWIVFVPVWIYVFTLLVPHIQTFARRNKQKERRSNDGNEDESDEQDSPSLLGLICIFLGIFIFMSPFFILAYRLQSADFSAFYVLLPWLIIVGIALLPWIIMVILGILSCFCGLCCKRPQRRAESTDATEKTAPPESSSPV</sequence>